<evidence type="ECO:0000256" key="1">
    <source>
        <dbReference type="ARBA" id="ARBA00009451"/>
    </source>
</evidence>
<dbReference type="NCBIfam" id="NF003260">
    <property type="entry name" value="PRK04223.1"/>
    <property type="match status" value="1"/>
</dbReference>
<dbReference type="PROSITE" id="PS00464">
    <property type="entry name" value="RIBOSOMAL_L22"/>
    <property type="match status" value="1"/>
</dbReference>
<dbReference type="GO" id="GO:0022625">
    <property type="term" value="C:cytosolic large ribosomal subunit"/>
    <property type="evidence" value="ECO:0007669"/>
    <property type="project" value="TreeGrafter"/>
</dbReference>
<feature type="region of interest" description="Disordered" evidence="5">
    <location>
        <begin position="163"/>
        <end position="183"/>
    </location>
</feature>
<dbReference type="GeneID" id="9835562"/>
<dbReference type="RefSeq" id="XP_003079939.2">
    <property type="nucleotide sequence ID" value="XM_003079891.2"/>
</dbReference>
<dbReference type="NCBIfam" id="TIGR01038">
    <property type="entry name" value="uL22_arch_euk"/>
    <property type="match status" value="1"/>
</dbReference>
<dbReference type="InParanoid" id="A0A090M6Y3"/>
<dbReference type="OrthoDB" id="10254664at2759"/>
<dbReference type="PANTHER" id="PTHR11593:SF10">
    <property type="entry name" value="60S RIBOSOMAL PROTEIN L17"/>
    <property type="match status" value="1"/>
</dbReference>
<keyword evidence="2 4" id="KW-0689">Ribosomal protein</keyword>
<reference evidence="7" key="1">
    <citation type="journal article" date="2006" name="Proc. Natl. Acad. Sci. U.S.A.">
        <title>Genome analysis of the smallest free-living eukaryote Ostreococcus tauri unveils many unique features.</title>
        <authorList>
            <person name="Derelle E."/>
            <person name="Ferraz C."/>
            <person name="Rombauts S."/>
            <person name="Rouze P."/>
            <person name="Worden A.Z."/>
            <person name="Robbens S."/>
            <person name="Partensky F."/>
            <person name="Degroeve S."/>
            <person name="Echeynie S."/>
            <person name="Cooke R."/>
            <person name="Saeys Y."/>
            <person name="Wuyts J."/>
            <person name="Jabbari K."/>
            <person name="Bowler C."/>
            <person name="Panaud O."/>
            <person name="Piegu B."/>
            <person name="Ball S.G."/>
            <person name="Ral J.-P."/>
            <person name="Bouget F.-Y."/>
            <person name="Piganeau G."/>
            <person name="De Baets B."/>
            <person name="Picard A."/>
            <person name="Delseny M."/>
            <person name="Demaille J."/>
            <person name="Van de Peer Y."/>
            <person name="Moreau H."/>
        </authorList>
    </citation>
    <scope>NUCLEOTIDE SEQUENCE [LARGE SCALE GENOMIC DNA]</scope>
    <source>
        <strain evidence="7">OTTH 0595 / CCAP 157/2 / RCC745</strain>
    </source>
</reference>
<dbReference type="CDD" id="cd00336">
    <property type="entry name" value="Ribosomal_L22"/>
    <property type="match status" value="1"/>
</dbReference>
<accession>A0A090M6Y3</accession>
<dbReference type="InterPro" id="IPR005721">
    <property type="entry name" value="Ribosomal_uL22_euk/arc"/>
</dbReference>
<feature type="compositionally biased region" description="Basic residues" evidence="5">
    <location>
        <begin position="170"/>
        <end position="183"/>
    </location>
</feature>
<evidence type="ECO:0000256" key="5">
    <source>
        <dbReference type="SAM" id="MobiDB-lite"/>
    </source>
</evidence>
<evidence type="ECO:0000256" key="4">
    <source>
        <dbReference type="RuleBase" id="RU004005"/>
    </source>
</evidence>
<dbReference type="Pfam" id="PF00237">
    <property type="entry name" value="Ribosomal_L22"/>
    <property type="match status" value="1"/>
</dbReference>
<proteinExistence type="inferred from homology"/>
<comment type="similarity">
    <text evidence="1 4">Belongs to the universal ribosomal protein uL22 family.</text>
</comment>
<dbReference type="GO" id="GO:0002181">
    <property type="term" value="P:cytoplasmic translation"/>
    <property type="evidence" value="ECO:0007669"/>
    <property type="project" value="TreeGrafter"/>
</dbReference>
<dbReference type="GO" id="GO:0003735">
    <property type="term" value="F:structural constituent of ribosome"/>
    <property type="evidence" value="ECO:0007669"/>
    <property type="project" value="InterPro"/>
</dbReference>
<protein>
    <submittedName>
        <fullName evidence="6">Ribosomal protein L22/L17, conserved site</fullName>
    </submittedName>
</protein>
<dbReference type="PANTHER" id="PTHR11593">
    <property type="entry name" value="60S RIBOSOMAL PROTEIN L17"/>
    <property type="match status" value="1"/>
</dbReference>
<keyword evidence="7" id="KW-1185">Reference proteome</keyword>
<comment type="caution">
    <text evidence="6">The sequence shown here is derived from an EMBL/GenBank/DDBJ whole genome shotgun (WGS) entry which is preliminary data.</text>
</comment>
<sequence>MVKYAREPEDSEKSAKARGSDLRISFKNMRECCQAIKGKSLADAEQYLKDVLAMKRCVVFRRFCGGVGRTAQAKNEGSTNGQGRWPKKAAEALLGLLGNARSNATTKGLDLENLHVSHVQCNKAIPQRRRTYRAHGRINPYMSNPCHIELVVSEKVEAVKREAEPANLTRRQKAKLRSGSKSN</sequence>
<dbReference type="InterPro" id="IPR018260">
    <property type="entry name" value="Ribosomal_uL22_CS"/>
</dbReference>
<reference evidence="6 7" key="2">
    <citation type="journal article" date="2014" name="BMC Genomics">
        <title>An improved genome of the model marine alga Ostreococcus tauri unfolds by assessing Illumina de novo assemblies.</title>
        <authorList>
            <person name="Blanc-Mathieu R."/>
            <person name="Verhelst B."/>
            <person name="Derelle E."/>
            <person name="Rombauts S."/>
            <person name="Bouget F.Y."/>
            <person name="Carre I."/>
            <person name="Chateau A."/>
            <person name="Eyre-Walker A."/>
            <person name="Grimsley N."/>
            <person name="Moreau H."/>
            <person name="Piegu B."/>
            <person name="Rivals E."/>
            <person name="Schackwitz W."/>
            <person name="Van de Peer Y."/>
            <person name="Piganeau G."/>
        </authorList>
    </citation>
    <scope>NUCLEOTIDE SEQUENCE [LARGE SCALE GENOMIC DNA]</scope>
    <source>
        <strain evidence="7">OTTH 0595 / CCAP 157/2 / RCC745</strain>
    </source>
</reference>
<dbReference type="FunCoup" id="A0A090M6Y3">
    <property type="interactions" value="1567"/>
</dbReference>
<keyword evidence="3 4" id="KW-0687">Ribonucleoprotein</keyword>
<evidence type="ECO:0000256" key="2">
    <source>
        <dbReference type="ARBA" id="ARBA00022980"/>
    </source>
</evidence>
<dbReference type="AlphaFoldDB" id="A0A090M6Y3"/>
<dbReference type="EMBL" id="CAID01000006">
    <property type="protein sequence ID" value="CEF98417.1"/>
    <property type="molecule type" value="Genomic_DNA"/>
</dbReference>
<dbReference type="STRING" id="70448.A0A090M6Y3"/>
<dbReference type="InterPro" id="IPR001063">
    <property type="entry name" value="Ribosomal_uL22"/>
</dbReference>
<evidence type="ECO:0000313" key="6">
    <source>
        <dbReference type="EMBL" id="CEF98417.1"/>
    </source>
</evidence>
<gene>
    <name evidence="6" type="ORF">OT_ostta06g03020</name>
</gene>
<dbReference type="SUPFAM" id="SSF54843">
    <property type="entry name" value="Ribosomal protein L22"/>
    <property type="match status" value="1"/>
</dbReference>
<evidence type="ECO:0000256" key="3">
    <source>
        <dbReference type="ARBA" id="ARBA00023274"/>
    </source>
</evidence>
<name>A0A090M6Y3_OSTTA</name>
<dbReference type="KEGG" id="ota:OT_ostta06g03020"/>
<dbReference type="Gene3D" id="3.90.470.10">
    <property type="entry name" value="Ribosomal protein L22/L17"/>
    <property type="match status" value="1"/>
</dbReference>
<dbReference type="InterPro" id="IPR057265">
    <property type="entry name" value="Ribosomal_uL22_arc-type"/>
</dbReference>
<organism evidence="6 7">
    <name type="scientific">Ostreococcus tauri</name>
    <name type="common">Marine green alga</name>
    <dbReference type="NCBI Taxonomy" id="70448"/>
    <lineage>
        <taxon>Eukaryota</taxon>
        <taxon>Viridiplantae</taxon>
        <taxon>Chlorophyta</taxon>
        <taxon>Mamiellophyceae</taxon>
        <taxon>Mamiellales</taxon>
        <taxon>Bathycoccaceae</taxon>
        <taxon>Ostreococcus</taxon>
    </lineage>
</organism>
<dbReference type="Proteomes" id="UP000009170">
    <property type="component" value="Unassembled WGS sequence"/>
</dbReference>
<evidence type="ECO:0000313" key="7">
    <source>
        <dbReference type="Proteomes" id="UP000009170"/>
    </source>
</evidence>
<dbReference type="InterPro" id="IPR036394">
    <property type="entry name" value="Ribosomal_uL22_sf"/>
</dbReference>